<feature type="region of interest" description="Disordered" evidence="1">
    <location>
        <begin position="78"/>
        <end position="97"/>
    </location>
</feature>
<dbReference type="AlphaFoldDB" id="A0A179H3K6"/>
<name>A0A179H3K6_PURLI</name>
<evidence type="ECO:0000256" key="1">
    <source>
        <dbReference type="SAM" id="MobiDB-lite"/>
    </source>
</evidence>
<reference evidence="2 3" key="1">
    <citation type="submission" date="2016-01" db="EMBL/GenBank/DDBJ databases">
        <title>Biosynthesis of antibiotic leucinostatins and their inhibition on Phytophthora in bio-control Purpureocillium lilacinum.</title>
        <authorList>
            <person name="Wang G."/>
            <person name="Liu Z."/>
            <person name="Lin R."/>
            <person name="Li E."/>
            <person name="Mao Z."/>
            <person name="Ling J."/>
            <person name="Yin W."/>
            <person name="Xie B."/>
        </authorList>
    </citation>
    <scope>NUCLEOTIDE SEQUENCE [LARGE SCALE GENOMIC DNA]</scope>
    <source>
        <strain evidence="2">PLBJ-1</strain>
    </source>
</reference>
<gene>
    <name evidence="2" type="ORF">VFPBJ_03552</name>
</gene>
<evidence type="ECO:0000313" key="3">
    <source>
        <dbReference type="Proteomes" id="UP000078240"/>
    </source>
</evidence>
<feature type="region of interest" description="Disordered" evidence="1">
    <location>
        <begin position="52"/>
        <end position="72"/>
    </location>
</feature>
<protein>
    <submittedName>
        <fullName evidence="2">Uncharacterized protein</fullName>
    </submittedName>
</protein>
<dbReference type="EMBL" id="LSBH01000002">
    <property type="protein sequence ID" value="OAQ84784.1"/>
    <property type="molecule type" value="Genomic_DNA"/>
</dbReference>
<comment type="caution">
    <text evidence="2">The sequence shown here is derived from an EMBL/GenBank/DDBJ whole genome shotgun (WGS) entry which is preliminary data.</text>
</comment>
<proteinExistence type="predicted"/>
<accession>A0A179H3K6</accession>
<dbReference type="Proteomes" id="UP000078240">
    <property type="component" value="Unassembled WGS sequence"/>
</dbReference>
<sequence length="97" mass="10755">MNDNNSKKNFASKSCVSDMLPSDYCALPRQSASLVPSPTACEGRSGDYMGPWHGRGCSGGDSRRPGQWHRMPDDKYIRRPRRRNQDGTAPRTAPCVV</sequence>
<organism evidence="2 3">
    <name type="scientific">Purpureocillium lilacinum</name>
    <name type="common">Paecilomyces lilacinus</name>
    <dbReference type="NCBI Taxonomy" id="33203"/>
    <lineage>
        <taxon>Eukaryota</taxon>
        <taxon>Fungi</taxon>
        <taxon>Dikarya</taxon>
        <taxon>Ascomycota</taxon>
        <taxon>Pezizomycotina</taxon>
        <taxon>Sordariomycetes</taxon>
        <taxon>Hypocreomycetidae</taxon>
        <taxon>Hypocreales</taxon>
        <taxon>Ophiocordycipitaceae</taxon>
        <taxon>Purpureocillium</taxon>
    </lineage>
</organism>
<evidence type="ECO:0000313" key="2">
    <source>
        <dbReference type="EMBL" id="OAQ84784.1"/>
    </source>
</evidence>